<dbReference type="GO" id="GO:0004888">
    <property type="term" value="F:transmembrane signaling receptor activity"/>
    <property type="evidence" value="ECO:0007669"/>
    <property type="project" value="TreeGrafter"/>
</dbReference>
<organism evidence="4 5">
    <name type="scientific">Salmonella phage vB_SnwM_CGG4-1</name>
    <dbReference type="NCBI Taxonomy" id="1815631"/>
    <lineage>
        <taxon>Viruses</taxon>
        <taxon>Duplodnaviria</taxon>
        <taxon>Heunggongvirae</taxon>
        <taxon>Uroviricota</taxon>
        <taxon>Caudoviricetes</taxon>
        <taxon>Pantevenvirales</taxon>
        <taxon>Straboviridae</taxon>
        <taxon>Tevenvirinae</taxon>
        <taxon>Gelderlandvirus</taxon>
        <taxon>Gelderlandvirus cgg41</taxon>
    </lineage>
</organism>
<dbReference type="InterPro" id="IPR007110">
    <property type="entry name" value="Ig-like_dom"/>
</dbReference>
<keyword evidence="1" id="KW-0732">Signal</keyword>
<dbReference type="SMART" id="SM00409">
    <property type="entry name" value="IG"/>
    <property type="match status" value="2"/>
</dbReference>
<gene>
    <name evidence="4" type="ORF">CGG41_168</name>
</gene>
<feature type="domain" description="Ig-like" evidence="3">
    <location>
        <begin position="665"/>
        <end position="759"/>
    </location>
</feature>
<reference evidence="5" key="1">
    <citation type="submission" date="2016-03" db="EMBL/GenBank/DDBJ databases">
        <authorList>
            <person name="Cucic S."/>
            <person name="Anany H."/>
            <person name="Brovko L."/>
            <person name="Kropinski A.M."/>
            <person name="Griffiths M.W."/>
        </authorList>
    </citation>
    <scope>NUCLEOTIDE SEQUENCE [LARGE SCALE GENOMIC DNA]</scope>
</reference>
<accession>A0A1B0VVM0</accession>
<dbReference type="GeneID" id="29060353"/>
<evidence type="ECO:0000313" key="4">
    <source>
        <dbReference type="EMBL" id="ANA49523.1"/>
    </source>
</evidence>
<keyword evidence="2" id="KW-1015">Disulfide bond</keyword>
<dbReference type="InterPro" id="IPR003598">
    <property type="entry name" value="Ig_sub2"/>
</dbReference>
<dbReference type="SMART" id="SM00408">
    <property type="entry name" value="IGc2"/>
    <property type="match status" value="2"/>
</dbReference>
<dbReference type="InterPro" id="IPR013783">
    <property type="entry name" value="Ig-like_fold"/>
</dbReference>
<sequence length="944" mass="105493">MAQTIRLISAKMDAVQDKYSLYRMYACGYTLEFTAENSTSKYYKSAIVDSDGNYLNIGGINLTPREVGVPFNVTGYSLVIYQKRNMSYFFEFEDLDGTKQRAPLLTVTADQIEDGNDNPRVVNLVNNSFTEDYTFTIRSERMDSGAFNSIFNIDSIDFFEHSNREIPFHTQINARLDTSYIVPKTVRRTSTYAVVNIRDKLTGRKFINSFYSFSEIHPNKSGAVSKLADFKYLFDSTGTELNSFPRISSASPLTHLNFYYNLYTPIKRATSLAPDNMLDQFLYLYVDDKATYIANPKVTDNGSYLNRPANINTAIALADLRTGNKLFLKDAEKNLIKELNFVDTEYIVLPAESVKVKSMSPVDFNKPTWDYEFSPILPGISETEPYVVFENSLKSTSKKLGDRFYAEDLKGSIAPDSSFLDSRASGTTVGMEYLSLHIWYPNLGKMYLLRSTNGNGVGFYPLILTGKEKVTITKTGDVIAGRNIELDCDVEGFSEINAGKRSFQWYKDGVEIPGETTRALRINNLDENDTGNYTVKLTAQPSHPYAEDSLIIKNSEAINITVDTTRIITAKLTGEPMPIVLGQPFNLTGEITGGYGVTINYIRILKNSVPAKEFTVDTINPSLTIPVVDLLSSGIYSLVVGYTDNGVDLVAISEPVKAYFADDKPLNLSCVITGPGMVDEGQDVTFTAICTVDSDPTLTPVYTLHWYKDGIAVIDPTPDDLQLIIERAHYPEDEGFYYCTVSAHVPGYEPAIAESNKINLTILTDIELVARLYSDNAIINKGETTSIKIGFQANRPVNPTWHWHHKDGTLLQNGGAELIVSPIVTTTYYAIAYPGYGEGIQRPTLTNEFTIEVLEDPSDDGCDIYIHPLMPGRPGGFLWVGWWVIDEIEEAIADGFDWKIDPGNSRFKYPCSIKAIIKAMNDYGGVEAQESRNGYILKNEYFNR</sequence>
<evidence type="ECO:0000259" key="3">
    <source>
        <dbReference type="PROSITE" id="PS50835"/>
    </source>
</evidence>
<proteinExistence type="predicted"/>
<evidence type="ECO:0000256" key="2">
    <source>
        <dbReference type="ARBA" id="ARBA00023157"/>
    </source>
</evidence>
<dbReference type="PANTHER" id="PTHR11481:SF64">
    <property type="entry name" value="FC RECEPTOR-LIKE PROTEIN 4"/>
    <property type="match status" value="1"/>
</dbReference>
<dbReference type="GO" id="GO:0006955">
    <property type="term" value="P:immune response"/>
    <property type="evidence" value="ECO:0007669"/>
    <property type="project" value="TreeGrafter"/>
</dbReference>
<dbReference type="KEGG" id="vg:29060353"/>
<dbReference type="PROSITE" id="PS50835">
    <property type="entry name" value="IG_LIKE"/>
    <property type="match status" value="2"/>
</dbReference>
<dbReference type="Gene3D" id="2.60.40.10">
    <property type="entry name" value="Immunoglobulins"/>
    <property type="match status" value="2"/>
</dbReference>
<name>A0A1B0VVM0_9CAUD</name>
<dbReference type="SUPFAM" id="SSF48726">
    <property type="entry name" value="Immunoglobulin"/>
    <property type="match status" value="2"/>
</dbReference>
<evidence type="ECO:0000313" key="5">
    <source>
        <dbReference type="Proteomes" id="UP000204511"/>
    </source>
</evidence>
<keyword evidence="5" id="KW-1185">Reference proteome</keyword>
<dbReference type="InterPro" id="IPR050488">
    <property type="entry name" value="Ig_Fc_receptor"/>
</dbReference>
<protein>
    <recommendedName>
        <fullName evidence="3">Ig-like domain-containing protein</fullName>
    </recommendedName>
</protein>
<dbReference type="GO" id="GO:0007166">
    <property type="term" value="P:cell surface receptor signaling pathway"/>
    <property type="evidence" value="ECO:0007669"/>
    <property type="project" value="TreeGrafter"/>
</dbReference>
<dbReference type="PANTHER" id="PTHR11481">
    <property type="entry name" value="IMMUNOGLOBULIN FC RECEPTOR"/>
    <property type="match status" value="1"/>
</dbReference>
<dbReference type="OrthoDB" id="1719at10239"/>
<dbReference type="RefSeq" id="YP_009286535.1">
    <property type="nucleotide sequence ID" value="NC_031065.1"/>
</dbReference>
<evidence type="ECO:0000256" key="1">
    <source>
        <dbReference type="ARBA" id="ARBA00022729"/>
    </source>
</evidence>
<dbReference type="InterPro" id="IPR003599">
    <property type="entry name" value="Ig_sub"/>
</dbReference>
<feature type="domain" description="Ig-like" evidence="3">
    <location>
        <begin position="461"/>
        <end position="553"/>
    </location>
</feature>
<dbReference type="EMBL" id="KU867307">
    <property type="protein sequence ID" value="ANA49523.1"/>
    <property type="molecule type" value="Genomic_DNA"/>
</dbReference>
<dbReference type="CDD" id="cd00096">
    <property type="entry name" value="Ig"/>
    <property type="match status" value="2"/>
</dbReference>
<dbReference type="Proteomes" id="UP000204511">
    <property type="component" value="Genome"/>
</dbReference>
<dbReference type="InterPro" id="IPR036179">
    <property type="entry name" value="Ig-like_dom_sf"/>
</dbReference>